<reference evidence="4" key="2">
    <citation type="submission" date="2020-05" db="UniProtKB">
        <authorList>
            <consortium name="EnsemblMetazoa"/>
        </authorList>
    </citation>
    <scope>IDENTIFICATION</scope>
    <source>
        <strain evidence="4">Indian</strain>
    </source>
</reference>
<sequence>MISNALCDLEKCVDTAGVQLDSLALKLTDVERNLDENELESLENESVMELLESVTEVKNEYQNLRKDLQEVQQLQKEMTNSLRYQLRNMTQTFRGLKKKIESNSIPVHLVPPPAGSSSRGAGGHEGREAQHHHAHPPGQLLLPQPDLTVHDHGPRRLMGGAGGSMLKSGKRTIVRILRRALGGQFVPDLVWSDLLYQTYWWRTLHVHCYCKL</sequence>
<evidence type="ECO:0000256" key="1">
    <source>
        <dbReference type="SAM" id="Coils"/>
    </source>
</evidence>
<organism evidence="4 5">
    <name type="scientific">Anopheles stephensi</name>
    <name type="common">Indo-Pakistan malaria mosquito</name>
    <dbReference type="NCBI Taxonomy" id="30069"/>
    <lineage>
        <taxon>Eukaryota</taxon>
        <taxon>Metazoa</taxon>
        <taxon>Ecdysozoa</taxon>
        <taxon>Arthropoda</taxon>
        <taxon>Hexapoda</taxon>
        <taxon>Insecta</taxon>
        <taxon>Pterygota</taxon>
        <taxon>Neoptera</taxon>
        <taxon>Endopterygota</taxon>
        <taxon>Diptera</taxon>
        <taxon>Nematocera</taxon>
        <taxon>Culicoidea</taxon>
        <taxon>Culicidae</taxon>
        <taxon>Anophelinae</taxon>
        <taxon>Anopheles</taxon>
    </lineage>
</organism>
<accession>A0A182XWQ4</accession>
<dbReference type="AlphaFoldDB" id="A0A182XWQ4"/>
<protein>
    <recommendedName>
        <fullName evidence="3">Ska2 N-terminal domain-containing protein</fullName>
    </recommendedName>
</protein>
<dbReference type="Gene3D" id="6.10.250.1380">
    <property type="match status" value="1"/>
</dbReference>
<dbReference type="InterPro" id="IPR042091">
    <property type="entry name" value="Ska2_N"/>
</dbReference>
<feature type="coiled-coil region" evidence="1">
    <location>
        <begin position="20"/>
        <end position="81"/>
    </location>
</feature>
<dbReference type="VEuPathDB" id="VectorBase:ASTEI00640"/>
<dbReference type="EnsemblMetazoa" id="ASTEI00640-RA">
    <property type="protein sequence ID" value="ASTEI00640-PA"/>
    <property type="gene ID" value="ASTEI00640"/>
</dbReference>
<feature type="domain" description="Ska2 N-terminal" evidence="3">
    <location>
        <begin position="11"/>
        <end position="103"/>
    </location>
</feature>
<feature type="compositionally biased region" description="Basic and acidic residues" evidence="2">
    <location>
        <begin position="122"/>
        <end position="131"/>
    </location>
</feature>
<evidence type="ECO:0000256" key="2">
    <source>
        <dbReference type="SAM" id="MobiDB-lite"/>
    </source>
</evidence>
<name>A0A182XWQ4_ANOST</name>
<evidence type="ECO:0000313" key="4">
    <source>
        <dbReference type="EnsemblMetazoa" id="ASTEI00640-PA"/>
    </source>
</evidence>
<dbReference type="Proteomes" id="UP000076408">
    <property type="component" value="Unassembled WGS sequence"/>
</dbReference>
<dbReference type="VEuPathDB" id="VectorBase:ASTEI20_031372"/>
<evidence type="ECO:0000259" key="3">
    <source>
        <dbReference type="Pfam" id="PF16740"/>
    </source>
</evidence>
<keyword evidence="5" id="KW-1185">Reference proteome</keyword>
<dbReference type="OMA" id="NMTQTFR"/>
<dbReference type="Pfam" id="PF16740">
    <property type="entry name" value="SKA2"/>
    <property type="match status" value="1"/>
</dbReference>
<dbReference type="VEuPathDB" id="VectorBase:ASTE000888"/>
<feature type="region of interest" description="Disordered" evidence="2">
    <location>
        <begin position="106"/>
        <end position="142"/>
    </location>
</feature>
<reference evidence="5" key="1">
    <citation type="journal article" date="2014" name="Genome Biol.">
        <title>Genome analysis of a major urban malaria vector mosquito, Anopheles stephensi.</title>
        <authorList>
            <person name="Jiang X."/>
            <person name="Peery A."/>
            <person name="Hall A.B."/>
            <person name="Sharma A."/>
            <person name="Chen X.G."/>
            <person name="Waterhouse R.M."/>
            <person name="Komissarov A."/>
            <person name="Riehle M.M."/>
            <person name="Shouche Y."/>
            <person name="Sharakhova M.V."/>
            <person name="Lawson D."/>
            <person name="Pakpour N."/>
            <person name="Arensburger P."/>
            <person name="Davidson V.L."/>
            <person name="Eiglmeier K."/>
            <person name="Emrich S."/>
            <person name="George P."/>
            <person name="Kennedy R.C."/>
            <person name="Mane S.P."/>
            <person name="Maslen G."/>
            <person name="Oringanje C."/>
            <person name="Qi Y."/>
            <person name="Settlage R."/>
            <person name="Tojo M."/>
            <person name="Tubio J.M."/>
            <person name="Unger M.F."/>
            <person name="Wang B."/>
            <person name="Vernick K.D."/>
            <person name="Ribeiro J.M."/>
            <person name="James A.A."/>
            <person name="Michel K."/>
            <person name="Riehle M.A."/>
            <person name="Luckhart S."/>
            <person name="Sharakhov I.V."/>
            <person name="Tu Z."/>
        </authorList>
    </citation>
    <scope>NUCLEOTIDE SEQUENCE [LARGE SCALE GENOMIC DNA]</scope>
    <source>
        <strain evidence="5">Indian</strain>
    </source>
</reference>
<evidence type="ECO:0000313" key="5">
    <source>
        <dbReference type="Proteomes" id="UP000076408"/>
    </source>
</evidence>
<keyword evidence="1" id="KW-0175">Coiled coil</keyword>
<dbReference type="STRING" id="30069.A0A182XWQ4"/>
<proteinExistence type="predicted"/>